<evidence type="ECO:0000313" key="2">
    <source>
        <dbReference type="Proteomes" id="UP001642487"/>
    </source>
</evidence>
<protein>
    <submittedName>
        <fullName evidence="1">Uncharacterized protein</fullName>
    </submittedName>
</protein>
<evidence type="ECO:0000313" key="1">
    <source>
        <dbReference type="EMBL" id="CAK9315313.1"/>
    </source>
</evidence>
<sequence>MVETLVVHKVHAGNTIRAGNTQSDVLGGSKYVNHTVEGSRRCRFRWRGFSLVSCHDSLLFVKAKFFEAQEIARILDVFEKAFGQVIN</sequence>
<name>A0ABP0Y4H7_9ROSI</name>
<dbReference type="EMBL" id="OZ021736">
    <property type="protein sequence ID" value="CAK9315313.1"/>
    <property type="molecule type" value="Genomic_DNA"/>
</dbReference>
<accession>A0ABP0Y4H7</accession>
<organism evidence="1 2">
    <name type="scientific">Citrullus colocynthis</name>
    <name type="common">colocynth</name>
    <dbReference type="NCBI Taxonomy" id="252529"/>
    <lineage>
        <taxon>Eukaryota</taxon>
        <taxon>Viridiplantae</taxon>
        <taxon>Streptophyta</taxon>
        <taxon>Embryophyta</taxon>
        <taxon>Tracheophyta</taxon>
        <taxon>Spermatophyta</taxon>
        <taxon>Magnoliopsida</taxon>
        <taxon>eudicotyledons</taxon>
        <taxon>Gunneridae</taxon>
        <taxon>Pentapetalae</taxon>
        <taxon>rosids</taxon>
        <taxon>fabids</taxon>
        <taxon>Cucurbitales</taxon>
        <taxon>Cucurbitaceae</taxon>
        <taxon>Benincaseae</taxon>
        <taxon>Citrullus</taxon>
    </lineage>
</organism>
<keyword evidence="2" id="KW-1185">Reference proteome</keyword>
<proteinExistence type="predicted"/>
<reference evidence="1 2" key="1">
    <citation type="submission" date="2024-03" db="EMBL/GenBank/DDBJ databases">
        <authorList>
            <person name="Gkanogiannis A."/>
            <person name="Becerra Lopez-Lavalle L."/>
        </authorList>
    </citation>
    <scope>NUCLEOTIDE SEQUENCE [LARGE SCALE GENOMIC DNA]</scope>
</reference>
<dbReference type="Proteomes" id="UP001642487">
    <property type="component" value="Chromosome 2"/>
</dbReference>
<gene>
    <name evidence="1" type="ORF">CITCOLO1_LOCUS7099</name>
</gene>